<evidence type="ECO:0000313" key="2">
    <source>
        <dbReference type="Proteomes" id="UP000076476"/>
    </source>
</evidence>
<dbReference type="EMBL" id="LWBR01000031">
    <property type="protein sequence ID" value="KZN95997.1"/>
    <property type="molecule type" value="Genomic_DNA"/>
</dbReference>
<dbReference type="Pfam" id="PF13072">
    <property type="entry name" value="MciZ"/>
    <property type="match status" value="1"/>
</dbReference>
<keyword evidence="2" id="KW-1185">Reference proteome</keyword>
<protein>
    <submittedName>
        <fullName evidence="1">Uncharacterized protein</fullName>
    </submittedName>
</protein>
<gene>
    <name evidence="1" type="ORF">AZI98_11025</name>
</gene>
<dbReference type="InterPro" id="IPR025177">
    <property type="entry name" value="MciZ"/>
</dbReference>
<reference evidence="1 2" key="1">
    <citation type="submission" date="2016-04" db="EMBL/GenBank/DDBJ databases">
        <title>Draft genome sequence of Aeribacillus pallidus 8m3 from petroleum reservoir.</title>
        <authorList>
            <person name="Poltaraus A.B."/>
            <person name="Nazina T.N."/>
            <person name="Tourova T.P."/>
            <person name="Malakho S.M."/>
            <person name="Korshunova A.V."/>
            <person name="Sokolova D.S."/>
        </authorList>
    </citation>
    <scope>NUCLEOTIDE SEQUENCE [LARGE SCALE GENOMIC DNA]</scope>
    <source>
        <strain evidence="1 2">8m3</strain>
    </source>
</reference>
<dbReference type="STRING" id="33936.AZI98_11025"/>
<dbReference type="Proteomes" id="UP000076476">
    <property type="component" value="Unassembled WGS sequence"/>
</dbReference>
<name>A0A161ZSI9_9BACI</name>
<dbReference type="AlphaFoldDB" id="A0A161ZSI9"/>
<evidence type="ECO:0000313" key="1">
    <source>
        <dbReference type="EMBL" id="KZN95997.1"/>
    </source>
</evidence>
<proteinExistence type="predicted"/>
<organism evidence="1 2">
    <name type="scientific">Aeribacillus pallidus</name>
    <dbReference type="NCBI Taxonomy" id="33936"/>
    <lineage>
        <taxon>Bacteria</taxon>
        <taxon>Bacillati</taxon>
        <taxon>Bacillota</taxon>
        <taxon>Bacilli</taxon>
        <taxon>Bacillales</taxon>
        <taxon>Bacillaceae</taxon>
        <taxon>Aeribacillus</taxon>
    </lineage>
</organism>
<sequence length="61" mass="7721">MLMYRNYNRVVMIGKPKEISYSLKEAAKRYKTVYEWLHHEYETFAFSKSLYYFQIRREKER</sequence>
<accession>A0A161ZSI9</accession>
<comment type="caution">
    <text evidence="1">The sequence shown here is derived from an EMBL/GenBank/DDBJ whole genome shotgun (WGS) entry which is preliminary data.</text>
</comment>